<proteinExistence type="predicted"/>
<sequence length="98" mass="9981">VPPIRLRMSAIDEKSWLSTAALRSLAACRASSAMFAAPSAPCASKNVFTPVNISTKCSAPAAVCSPSRASILSRTAPNVLPTSFIAASNPDSSTISGT</sequence>
<evidence type="ECO:0000313" key="1">
    <source>
        <dbReference type="EMBL" id="SUZ54952.1"/>
    </source>
</evidence>
<accession>A0A381NK05</accession>
<feature type="non-terminal residue" evidence="1">
    <location>
        <position position="1"/>
    </location>
</feature>
<dbReference type="AlphaFoldDB" id="A0A381NK05"/>
<reference evidence="1" key="1">
    <citation type="submission" date="2018-05" db="EMBL/GenBank/DDBJ databases">
        <authorList>
            <person name="Lanie J.A."/>
            <person name="Ng W.-L."/>
            <person name="Kazmierczak K.M."/>
            <person name="Andrzejewski T.M."/>
            <person name="Davidsen T.M."/>
            <person name="Wayne K.J."/>
            <person name="Tettelin H."/>
            <person name="Glass J.I."/>
            <person name="Rusch D."/>
            <person name="Podicherti R."/>
            <person name="Tsui H.-C.T."/>
            <person name="Winkler M.E."/>
        </authorList>
    </citation>
    <scope>NUCLEOTIDE SEQUENCE</scope>
</reference>
<gene>
    <name evidence="1" type="ORF">METZ01_LOCUS7806</name>
</gene>
<name>A0A381NK05_9ZZZZ</name>
<protein>
    <submittedName>
        <fullName evidence="1">Uncharacterized protein</fullName>
    </submittedName>
</protein>
<dbReference type="EMBL" id="UINC01000419">
    <property type="protein sequence ID" value="SUZ54952.1"/>
    <property type="molecule type" value="Genomic_DNA"/>
</dbReference>
<organism evidence="1">
    <name type="scientific">marine metagenome</name>
    <dbReference type="NCBI Taxonomy" id="408172"/>
    <lineage>
        <taxon>unclassified sequences</taxon>
        <taxon>metagenomes</taxon>
        <taxon>ecological metagenomes</taxon>
    </lineage>
</organism>